<dbReference type="SUPFAM" id="SSF49899">
    <property type="entry name" value="Concanavalin A-like lectins/glucanases"/>
    <property type="match status" value="1"/>
</dbReference>
<evidence type="ECO:0000313" key="3">
    <source>
        <dbReference type="Proteomes" id="UP000054537"/>
    </source>
</evidence>
<proteinExistence type="predicted"/>
<dbReference type="AlphaFoldDB" id="A0A0A6X1M4"/>
<feature type="signal peptide" evidence="1">
    <location>
        <begin position="1"/>
        <end position="23"/>
    </location>
</feature>
<dbReference type="EMBL" id="JRTT01000064">
    <property type="protein sequence ID" value="KHD74002.1"/>
    <property type="molecule type" value="Genomic_DNA"/>
</dbReference>
<dbReference type="Pfam" id="PF13385">
    <property type="entry name" value="Laminin_G_3"/>
    <property type="match status" value="1"/>
</dbReference>
<evidence type="ECO:0008006" key="4">
    <source>
        <dbReference type="Google" id="ProtNLM"/>
    </source>
</evidence>
<reference evidence="2 3" key="1">
    <citation type="submission" date="2014-10" db="EMBL/GenBank/DDBJ databases">
        <title>Draft genome sequence of Actinoplanes utahensis NRRL 12052.</title>
        <authorList>
            <person name="Velasco-Bucheli B."/>
            <person name="del Cerro C."/>
            <person name="Hormigo D."/>
            <person name="Garcia J.L."/>
            <person name="Acebal C."/>
            <person name="Arroyo M."/>
            <person name="de la Mata I."/>
        </authorList>
    </citation>
    <scope>NUCLEOTIDE SEQUENCE [LARGE SCALE GENOMIC DNA]</scope>
    <source>
        <strain evidence="2 3">NRRL 12052</strain>
    </source>
</reference>
<sequence length="290" mass="28728">MKILSFSALSLLLTLPAGTPATAAGADDPATTAAVGAPATAVDPATTAAVGAPATAVDPATTAAVGAPATAVDPATTAALVARYNFDGGATEGRVADLSGRGAPLTVRNAANGQITFTTEGTGRYAAFPAACAAPTTCGKALLEAPDDADLDPGTRNFTWAASVRLTAAQLSGNANIMQKGVAGIGSQWKMQVTGKSGRAQCVVAARGSAQTFAAISARPVADGAWHRVVCQRTGTTLGISVDGVAGSKTTLPTTATIDNTMPMRVGGPNLAGDGDMYHGQLDDLYAQLG</sequence>
<dbReference type="OrthoDB" id="5506986at2"/>
<evidence type="ECO:0000256" key="1">
    <source>
        <dbReference type="SAM" id="SignalP"/>
    </source>
</evidence>
<dbReference type="InterPro" id="IPR013320">
    <property type="entry name" value="ConA-like_dom_sf"/>
</dbReference>
<dbReference type="Proteomes" id="UP000054537">
    <property type="component" value="Unassembled WGS sequence"/>
</dbReference>
<organism evidence="2 3">
    <name type="scientific">Actinoplanes utahensis</name>
    <dbReference type="NCBI Taxonomy" id="1869"/>
    <lineage>
        <taxon>Bacteria</taxon>
        <taxon>Bacillati</taxon>
        <taxon>Actinomycetota</taxon>
        <taxon>Actinomycetes</taxon>
        <taxon>Micromonosporales</taxon>
        <taxon>Micromonosporaceae</taxon>
        <taxon>Actinoplanes</taxon>
    </lineage>
</organism>
<dbReference type="Gene3D" id="2.60.120.200">
    <property type="match status" value="1"/>
</dbReference>
<evidence type="ECO:0000313" key="2">
    <source>
        <dbReference type="EMBL" id="KHD74002.1"/>
    </source>
</evidence>
<dbReference type="RefSeq" id="WP_043530656.1">
    <property type="nucleotide sequence ID" value="NZ_JBHSUZ010000001.1"/>
</dbReference>
<name>A0A0A6X1M4_ACTUT</name>
<keyword evidence="1" id="KW-0732">Signal</keyword>
<accession>A0A0A6X1M4</accession>
<comment type="caution">
    <text evidence="2">The sequence shown here is derived from an EMBL/GenBank/DDBJ whole genome shotgun (WGS) entry which is preliminary data.</text>
</comment>
<feature type="chain" id="PRO_5038682672" description="Concanavalin A-like lectin/glucanase superfamily protein" evidence="1">
    <location>
        <begin position="24"/>
        <end position="290"/>
    </location>
</feature>
<gene>
    <name evidence="2" type="ORF">MB27_31430</name>
</gene>
<protein>
    <recommendedName>
        <fullName evidence="4">Concanavalin A-like lectin/glucanase superfamily protein</fullName>
    </recommendedName>
</protein>
<keyword evidence="3" id="KW-1185">Reference proteome</keyword>
<dbReference type="eggNOG" id="COG3291">
    <property type="taxonomic scope" value="Bacteria"/>
</dbReference>
<dbReference type="STRING" id="1869.MB27_31430"/>